<evidence type="ECO:0000256" key="1">
    <source>
        <dbReference type="ARBA" id="ARBA00001971"/>
    </source>
</evidence>
<gene>
    <name evidence="10" type="ORF">K503DRAFT_794867</name>
</gene>
<dbReference type="Proteomes" id="UP000092154">
    <property type="component" value="Unassembled WGS sequence"/>
</dbReference>
<dbReference type="GO" id="GO:0005506">
    <property type="term" value="F:iron ion binding"/>
    <property type="evidence" value="ECO:0007669"/>
    <property type="project" value="InterPro"/>
</dbReference>
<proteinExistence type="inferred from homology"/>
<dbReference type="AlphaFoldDB" id="A0A1B7MH21"/>
<sequence length="434" mass="48116">MLTLTNLTWLDICLAGVGTYLVKQVFTKKNPALYAPGPPGWPVIGNVSDMPHIKPWLTFAEWGKKYGDISHIKALGQHIIVLNSSRTAMEMLDKKSSMYSDRPVFPMADIVGWKDTLVLLPYGDHLRWNRKNFHRLVGTPTAVKVYHPIEQIETHRFLKRVLAEPGELMGHIRHTAGAVILCISYGYEVQEKNDPFVDLADRALVIFSKSTAPGAWMVDIIPSSSHDLTILVAKVPEWFPGAGFKRVAREWSLIVEEMISAPFQFVKDQIAAGIAPKSFTSSLLEGTFSAEEQHMFKCTAASLYGAGSDTTVSSIYAFFLAMTLFPDVQKKAQAEIDAVVRTLHREPRLTSRRQFSDIAFLGCPGLHLADASVWISTAMSLAVFNISKVVENGVEITPELDSTSGLISHPKPYKCSIKPRSAKALALIKQDANY</sequence>
<dbReference type="PANTHER" id="PTHR46300:SF7">
    <property type="entry name" value="P450, PUTATIVE (EUROFUNG)-RELATED"/>
    <property type="match status" value="1"/>
</dbReference>
<evidence type="ECO:0000256" key="8">
    <source>
        <dbReference type="ARBA" id="ARBA00023033"/>
    </source>
</evidence>
<keyword evidence="6" id="KW-0560">Oxidoreductase</keyword>
<feature type="chain" id="PRO_5008597307" evidence="9">
    <location>
        <begin position="20"/>
        <end position="434"/>
    </location>
</feature>
<keyword evidence="4" id="KW-0349">Heme</keyword>
<dbReference type="Gene3D" id="1.10.630.10">
    <property type="entry name" value="Cytochrome P450"/>
    <property type="match status" value="2"/>
</dbReference>
<dbReference type="EMBL" id="KV449192">
    <property type="protein sequence ID" value="OAX31903.1"/>
    <property type="molecule type" value="Genomic_DNA"/>
</dbReference>
<dbReference type="STRING" id="1314800.A0A1B7MH21"/>
<dbReference type="PANTHER" id="PTHR46300">
    <property type="entry name" value="P450, PUTATIVE (EUROFUNG)-RELATED-RELATED"/>
    <property type="match status" value="1"/>
</dbReference>
<dbReference type="GO" id="GO:0004497">
    <property type="term" value="F:monooxygenase activity"/>
    <property type="evidence" value="ECO:0007669"/>
    <property type="project" value="UniProtKB-KW"/>
</dbReference>
<organism evidence="10 11">
    <name type="scientific">Rhizopogon vinicolor AM-OR11-026</name>
    <dbReference type="NCBI Taxonomy" id="1314800"/>
    <lineage>
        <taxon>Eukaryota</taxon>
        <taxon>Fungi</taxon>
        <taxon>Dikarya</taxon>
        <taxon>Basidiomycota</taxon>
        <taxon>Agaricomycotina</taxon>
        <taxon>Agaricomycetes</taxon>
        <taxon>Agaricomycetidae</taxon>
        <taxon>Boletales</taxon>
        <taxon>Suillineae</taxon>
        <taxon>Rhizopogonaceae</taxon>
        <taxon>Rhizopogon</taxon>
    </lineage>
</organism>
<accession>A0A1B7MH21</accession>
<dbReference type="GO" id="GO:0020037">
    <property type="term" value="F:heme binding"/>
    <property type="evidence" value="ECO:0007669"/>
    <property type="project" value="InterPro"/>
</dbReference>
<evidence type="ECO:0000256" key="7">
    <source>
        <dbReference type="ARBA" id="ARBA00023004"/>
    </source>
</evidence>
<comment type="similarity">
    <text evidence="3">Belongs to the cytochrome P450 family.</text>
</comment>
<keyword evidence="11" id="KW-1185">Reference proteome</keyword>
<evidence type="ECO:0000313" key="11">
    <source>
        <dbReference type="Proteomes" id="UP000092154"/>
    </source>
</evidence>
<dbReference type="InterPro" id="IPR002401">
    <property type="entry name" value="Cyt_P450_E_grp-I"/>
</dbReference>
<evidence type="ECO:0000256" key="2">
    <source>
        <dbReference type="ARBA" id="ARBA00005179"/>
    </source>
</evidence>
<dbReference type="InterPro" id="IPR001128">
    <property type="entry name" value="Cyt_P450"/>
</dbReference>
<keyword evidence="9" id="KW-0732">Signal</keyword>
<comment type="cofactor">
    <cofactor evidence="1">
        <name>heme</name>
        <dbReference type="ChEBI" id="CHEBI:30413"/>
    </cofactor>
</comment>
<evidence type="ECO:0000256" key="6">
    <source>
        <dbReference type="ARBA" id="ARBA00023002"/>
    </source>
</evidence>
<evidence type="ECO:0000313" key="10">
    <source>
        <dbReference type="EMBL" id="OAX31903.1"/>
    </source>
</evidence>
<dbReference type="PRINTS" id="PR00463">
    <property type="entry name" value="EP450I"/>
</dbReference>
<name>A0A1B7MH21_9AGAM</name>
<dbReference type="InterPro" id="IPR036396">
    <property type="entry name" value="Cyt_P450_sf"/>
</dbReference>
<keyword evidence="7" id="KW-0408">Iron</keyword>
<reference evidence="10 11" key="1">
    <citation type="submission" date="2016-06" db="EMBL/GenBank/DDBJ databases">
        <title>Comparative genomics of the ectomycorrhizal sister species Rhizopogon vinicolor and Rhizopogon vesiculosus (Basidiomycota: Boletales) reveals a divergence of the mating type B locus.</title>
        <authorList>
            <consortium name="DOE Joint Genome Institute"/>
            <person name="Mujic A.B."/>
            <person name="Kuo A."/>
            <person name="Tritt A."/>
            <person name="Lipzen A."/>
            <person name="Chen C."/>
            <person name="Johnson J."/>
            <person name="Sharma A."/>
            <person name="Barry K."/>
            <person name="Grigoriev I.V."/>
            <person name="Spatafora J.W."/>
        </authorList>
    </citation>
    <scope>NUCLEOTIDE SEQUENCE [LARGE SCALE GENOMIC DNA]</scope>
    <source>
        <strain evidence="10 11">AM-OR11-026</strain>
    </source>
</reference>
<dbReference type="InterPro" id="IPR050364">
    <property type="entry name" value="Cytochrome_P450_fung"/>
</dbReference>
<evidence type="ECO:0000256" key="3">
    <source>
        <dbReference type="ARBA" id="ARBA00010617"/>
    </source>
</evidence>
<evidence type="ECO:0000256" key="9">
    <source>
        <dbReference type="SAM" id="SignalP"/>
    </source>
</evidence>
<feature type="signal peptide" evidence="9">
    <location>
        <begin position="1"/>
        <end position="19"/>
    </location>
</feature>
<dbReference type="Pfam" id="PF00067">
    <property type="entry name" value="p450"/>
    <property type="match status" value="1"/>
</dbReference>
<protein>
    <submittedName>
        <fullName evidence="10">Cytochrome P450</fullName>
    </submittedName>
</protein>
<keyword evidence="5" id="KW-0479">Metal-binding</keyword>
<keyword evidence="8" id="KW-0503">Monooxygenase</keyword>
<dbReference type="SUPFAM" id="SSF48264">
    <property type="entry name" value="Cytochrome P450"/>
    <property type="match status" value="1"/>
</dbReference>
<comment type="pathway">
    <text evidence="2">Secondary metabolite biosynthesis.</text>
</comment>
<dbReference type="InParanoid" id="A0A1B7MH21"/>
<evidence type="ECO:0000256" key="5">
    <source>
        <dbReference type="ARBA" id="ARBA00022723"/>
    </source>
</evidence>
<dbReference type="OrthoDB" id="2789670at2759"/>
<evidence type="ECO:0000256" key="4">
    <source>
        <dbReference type="ARBA" id="ARBA00022617"/>
    </source>
</evidence>
<dbReference type="GO" id="GO:0016705">
    <property type="term" value="F:oxidoreductase activity, acting on paired donors, with incorporation or reduction of molecular oxygen"/>
    <property type="evidence" value="ECO:0007669"/>
    <property type="project" value="InterPro"/>
</dbReference>